<keyword evidence="6" id="KW-1185">Reference proteome</keyword>
<dbReference type="InterPro" id="IPR011006">
    <property type="entry name" value="CheY-like_superfamily"/>
</dbReference>
<keyword evidence="1 5" id="KW-0238">DNA-binding</keyword>
<feature type="domain" description="Response regulatory" evidence="4">
    <location>
        <begin position="2"/>
        <end position="118"/>
    </location>
</feature>
<dbReference type="InterPro" id="IPR000792">
    <property type="entry name" value="Tscrpt_reg_LuxR_C"/>
</dbReference>
<evidence type="ECO:0000259" key="3">
    <source>
        <dbReference type="PROSITE" id="PS50043"/>
    </source>
</evidence>
<gene>
    <name evidence="5" type="ORF">GCM10016455_18360</name>
</gene>
<sequence length="200" mass="21541">MTILLVTEDHAIQRRFTSVLKPGGDVRLHACATVQEAETLLRSQPGLHMLVIDFGTPGLGGLRAITRLSKARSDVPVVLLMHTPSLTVARQALRLGVTACIPAALTNADLKAALHLAKGQSDLIVLPHGSLTPAGAENLLSRREAQILALLCDGQQNKEIAHTFGIQEVTVKMHMRSVIRKLGARNRTHAAMIARNRGLV</sequence>
<protein>
    <submittedName>
        <fullName evidence="5">DNA-binding response regulator</fullName>
    </submittedName>
</protein>
<organism evidence="5 6">
    <name type="scientific">Aliiroseovarius zhejiangensis</name>
    <dbReference type="NCBI Taxonomy" id="1632025"/>
    <lineage>
        <taxon>Bacteria</taxon>
        <taxon>Pseudomonadati</taxon>
        <taxon>Pseudomonadota</taxon>
        <taxon>Alphaproteobacteria</taxon>
        <taxon>Rhodobacterales</taxon>
        <taxon>Paracoccaceae</taxon>
        <taxon>Aliiroseovarius</taxon>
    </lineage>
</organism>
<dbReference type="RefSeq" id="WP_191286213.1">
    <property type="nucleotide sequence ID" value="NZ_BNCH01000003.1"/>
</dbReference>
<evidence type="ECO:0000313" key="6">
    <source>
        <dbReference type="Proteomes" id="UP000609802"/>
    </source>
</evidence>
<dbReference type="SMART" id="SM00421">
    <property type="entry name" value="HTH_LUXR"/>
    <property type="match status" value="1"/>
</dbReference>
<dbReference type="InterPro" id="IPR001789">
    <property type="entry name" value="Sig_transdc_resp-reg_receiver"/>
</dbReference>
<dbReference type="Pfam" id="PF00072">
    <property type="entry name" value="Response_reg"/>
    <property type="match status" value="1"/>
</dbReference>
<dbReference type="PANTHER" id="PTHR45566">
    <property type="entry name" value="HTH-TYPE TRANSCRIPTIONAL REGULATOR YHJB-RELATED"/>
    <property type="match status" value="1"/>
</dbReference>
<dbReference type="CDD" id="cd00156">
    <property type="entry name" value="REC"/>
    <property type="match status" value="1"/>
</dbReference>
<dbReference type="PROSITE" id="PS50043">
    <property type="entry name" value="HTH_LUXR_2"/>
    <property type="match status" value="1"/>
</dbReference>
<dbReference type="PROSITE" id="PS50110">
    <property type="entry name" value="RESPONSE_REGULATORY"/>
    <property type="match status" value="1"/>
</dbReference>
<reference evidence="6" key="1">
    <citation type="journal article" date="2019" name="Int. J. Syst. Evol. Microbiol.">
        <title>The Global Catalogue of Microorganisms (GCM) 10K type strain sequencing project: providing services to taxonomists for standard genome sequencing and annotation.</title>
        <authorList>
            <consortium name="The Broad Institute Genomics Platform"/>
            <consortium name="The Broad Institute Genome Sequencing Center for Infectious Disease"/>
            <person name="Wu L."/>
            <person name="Ma J."/>
        </authorList>
    </citation>
    <scope>NUCLEOTIDE SEQUENCE [LARGE SCALE GENOMIC DNA]</scope>
    <source>
        <strain evidence="6">KCTC 42443</strain>
    </source>
</reference>
<feature type="modified residue" description="4-aspartylphosphate" evidence="2">
    <location>
        <position position="53"/>
    </location>
</feature>
<dbReference type="PRINTS" id="PR00038">
    <property type="entry name" value="HTHLUXR"/>
</dbReference>
<dbReference type="InterPro" id="IPR016032">
    <property type="entry name" value="Sig_transdc_resp-reg_C-effctor"/>
</dbReference>
<dbReference type="Proteomes" id="UP000609802">
    <property type="component" value="Unassembled WGS sequence"/>
</dbReference>
<dbReference type="PANTHER" id="PTHR45566:SF1">
    <property type="entry name" value="HTH-TYPE TRANSCRIPTIONAL REGULATOR YHJB-RELATED"/>
    <property type="match status" value="1"/>
</dbReference>
<keyword evidence="2" id="KW-0597">Phosphoprotein</keyword>
<proteinExistence type="predicted"/>
<evidence type="ECO:0000313" key="5">
    <source>
        <dbReference type="EMBL" id="GHE98026.1"/>
    </source>
</evidence>
<accession>A0ABQ3IY79</accession>
<dbReference type="Pfam" id="PF00196">
    <property type="entry name" value="GerE"/>
    <property type="match status" value="1"/>
</dbReference>
<name>A0ABQ3IY79_9RHOB</name>
<dbReference type="InterPro" id="IPR036388">
    <property type="entry name" value="WH-like_DNA-bd_sf"/>
</dbReference>
<dbReference type="SUPFAM" id="SSF46894">
    <property type="entry name" value="C-terminal effector domain of the bipartite response regulators"/>
    <property type="match status" value="1"/>
</dbReference>
<evidence type="ECO:0000256" key="1">
    <source>
        <dbReference type="ARBA" id="ARBA00023125"/>
    </source>
</evidence>
<feature type="domain" description="HTH luxR-type" evidence="3">
    <location>
        <begin position="133"/>
        <end position="198"/>
    </location>
</feature>
<dbReference type="GO" id="GO:0003677">
    <property type="term" value="F:DNA binding"/>
    <property type="evidence" value="ECO:0007669"/>
    <property type="project" value="UniProtKB-KW"/>
</dbReference>
<evidence type="ECO:0000256" key="2">
    <source>
        <dbReference type="PROSITE-ProRule" id="PRU00169"/>
    </source>
</evidence>
<dbReference type="SUPFAM" id="SSF52172">
    <property type="entry name" value="CheY-like"/>
    <property type="match status" value="1"/>
</dbReference>
<dbReference type="PROSITE" id="PS00622">
    <property type="entry name" value="HTH_LUXR_1"/>
    <property type="match status" value="1"/>
</dbReference>
<dbReference type="Gene3D" id="1.10.10.10">
    <property type="entry name" value="Winged helix-like DNA-binding domain superfamily/Winged helix DNA-binding domain"/>
    <property type="match status" value="1"/>
</dbReference>
<dbReference type="Gene3D" id="3.40.50.2300">
    <property type="match status" value="1"/>
</dbReference>
<dbReference type="InterPro" id="IPR051015">
    <property type="entry name" value="EvgA-like"/>
</dbReference>
<dbReference type="CDD" id="cd06170">
    <property type="entry name" value="LuxR_C_like"/>
    <property type="match status" value="1"/>
</dbReference>
<comment type="caution">
    <text evidence="5">The sequence shown here is derived from an EMBL/GenBank/DDBJ whole genome shotgun (WGS) entry which is preliminary data.</text>
</comment>
<evidence type="ECO:0000259" key="4">
    <source>
        <dbReference type="PROSITE" id="PS50110"/>
    </source>
</evidence>
<dbReference type="EMBL" id="BNCH01000003">
    <property type="protein sequence ID" value="GHE98026.1"/>
    <property type="molecule type" value="Genomic_DNA"/>
</dbReference>